<dbReference type="Pfam" id="PF00579">
    <property type="entry name" value="tRNA-synt_1b"/>
    <property type="match status" value="1"/>
</dbReference>
<feature type="domain" description="Tyrosine--tRNA ligase SYY-like C-terminal" evidence="11">
    <location>
        <begin position="340"/>
        <end position="392"/>
    </location>
</feature>
<dbReference type="InterPro" id="IPR001412">
    <property type="entry name" value="aa-tRNA-synth_I_CS"/>
</dbReference>
<comment type="subcellular location">
    <subcellularLocation>
        <location evidence="9">Cytoplasm</location>
    </subcellularLocation>
</comment>
<dbReference type="SUPFAM" id="SSF52374">
    <property type="entry name" value="Nucleotidylyl transferase"/>
    <property type="match status" value="1"/>
</dbReference>
<dbReference type="Gene3D" id="3.40.50.620">
    <property type="entry name" value="HUPs"/>
    <property type="match status" value="1"/>
</dbReference>
<keyword evidence="1 9" id="KW-0963">Cytoplasm</keyword>
<gene>
    <name evidence="12" type="primary">tyrS_2</name>
    <name evidence="9" type="synonym">tyrS</name>
    <name evidence="12" type="ORF">GCM10008906_14260</name>
</gene>
<dbReference type="InterPro" id="IPR054608">
    <property type="entry name" value="SYY-like_C"/>
</dbReference>
<comment type="subunit">
    <text evidence="9">Homodimer.</text>
</comment>
<proteinExistence type="inferred from homology"/>
<evidence type="ECO:0000313" key="12">
    <source>
        <dbReference type="EMBL" id="GAA0737743.1"/>
    </source>
</evidence>
<evidence type="ECO:0000256" key="5">
    <source>
        <dbReference type="ARBA" id="ARBA00022884"/>
    </source>
</evidence>
<keyword evidence="5 10" id="KW-0694">RNA-binding</keyword>
<dbReference type="EC" id="6.1.1.1" evidence="9"/>
<evidence type="ECO:0000256" key="2">
    <source>
        <dbReference type="ARBA" id="ARBA00022598"/>
    </source>
</evidence>
<protein>
    <recommendedName>
        <fullName evidence="9">Tyrosine--tRNA ligase</fullName>
        <ecNumber evidence="9">6.1.1.1</ecNumber>
    </recommendedName>
    <alternativeName>
        <fullName evidence="9">Tyrosyl-tRNA synthetase</fullName>
        <shortName evidence="9">TyrRS</shortName>
    </alternativeName>
</protein>
<evidence type="ECO:0000259" key="11">
    <source>
        <dbReference type="Pfam" id="PF22421"/>
    </source>
</evidence>
<dbReference type="InterPro" id="IPR002307">
    <property type="entry name" value="Tyr-tRNA-ligase"/>
</dbReference>
<evidence type="ECO:0000313" key="13">
    <source>
        <dbReference type="Proteomes" id="UP001501510"/>
    </source>
</evidence>
<dbReference type="InterPro" id="IPR024088">
    <property type="entry name" value="Tyr-tRNA-ligase_bac-type"/>
</dbReference>
<comment type="caution">
    <text evidence="12">The sequence shown here is derived from an EMBL/GenBank/DDBJ whole genome shotgun (WGS) entry which is preliminary data.</text>
</comment>
<feature type="binding site" evidence="9">
    <location>
        <position position="233"/>
    </location>
    <ligand>
        <name>ATP</name>
        <dbReference type="ChEBI" id="CHEBI:30616"/>
    </ligand>
</feature>
<dbReference type="NCBIfam" id="TIGR00234">
    <property type="entry name" value="tyrS"/>
    <property type="match status" value="1"/>
</dbReference>
<dbReference type="InterPro" id="IPR024108">
    <property type="entry name" value="Tyr-tRNA-ligase_bac_2"/>
</dbReference>
<reference evidence="13" key="1">
    <citation type="journal article" date="2019" name="Int. J. Syst. Evol. Microbiol.">
        <title>The Global Catalogue of Microorganisms (GCM) 10K type strain sequencing project: providing services to taxonomists for standard genome sequencing and annotation.</title>
        <authorList>
            <consortium name="The Broad Institute Genomics Platform"/>
            <consortium name="The Broad Institute Genome Sequencing Center for Infectious Disease"/>
            <person name="Wu L."/>
            <person name="Ma J."/>
        </authorList>
    </citation>
    <scope>NUCLEOTIDE SEQUENCE [LARGE SCALE GENOMIC DNA]</scope>
    <source>
        <strain evidence="13">JCM 1407</strain>
    </source>
</reference>
<evidence type="ECO:0000256" key="4">
    <source>
        <dbReference type="ARBA" id="ARBA00022840"/>
    </source>
</evidence>
<keyword evidence="3 9" id="KW-0547">Nucleotide-binding</keyword>
<dbReference type="HAMAP" id="MF_02007">
    <property type="entry name" value="Tyr_tRNA_synth_type2"/>
    <property type="match status" value="1"/>
</dbReference>
<dbReference type="RefSeq" id="WP_343760313.1">
    <property type="nucleotide sequence ID" value="NZ_BAAACG010000008.1"/>
</dbReference>
<comment type="function">
    <text evidence="9">Catalyzes the attachment of tyrosine to tRNA(Tyr) in a two-step reaction: tyrosine is first activated by ATP to form Tyr-AMP and then transferred to the acceptor end of tRNA(Tyr).</text>
</comment>
<dbReference type="PROSITE" id="PS00178">
    <property type="entry name" value="AA_TRNA_LIGASE_I"/>
    <property type="match status" value="1"/>
</dbReference>
<dbReference type="Gene3D" id="3.10.290.10">
    <property type="entry name" value="RNA-binding S4 domain"/>
    <property type="match status" value="1"/>
</dbReference>
<organism evidence="12 13">
    <name type="scientific">Clostridium oceanicum</name>
    <dbReference type="NCBI Taxonomy" id="1543"/>
    <lineage>
        <taxon>Bacteria</taxon>
        <taxon>Bacillati</taxon>
        <taxon>Bacillota</taxon>
        <taxon>Clostridia</taxon>
        <taxon>Eubacteriales</taxon>
        <taxon>Clostridiaceae</taxon>
        <taxon>Clostridium</taxon>
    </lineage>
</organism>
<keyword evidence="4 9" id="KW-0067">ATP-binding</keyword>
<dbReference type="PANTHER" id="PTHR11766:SF1">
    <property type="entry name" value="TYROSINE--TRNA LIGASE"/>
    <property type="match status" value="1"/>
</dbReference>
<sequence length="404" mass="46268">MKNIEDQIKIISKGAFEIINKDELKTKLENCEKTGKGLIVKLGLDPTAPDIHLGHSVVLRKIKQLQDLGHKAVIIIGDFTGMIGDPTGKSKTRKPLTLGEVLKNAETYKEQIFKILDKDKTELRFNSEWLSKLNLKDIISLTSKYTVSRMLEREDFKNRFKNHASIGIHEFFYPLLQAYDSVNIKADIEFGGTDQRFNVLMGRTIQKDYNMESQIAIFMPILEGTDGVEKMSKSLGNYIGINENPKDMYGKVMSIPDGMIIRYYELVTDVHPDVVDGIREKLENNMINPRDVKMELAKEIVNLYHGKEMSQRAEEHFKNVFQKGNIPENIDSIKLTINDFNEGKIDVIDIMVKYNLISSKNEGRRLLKQNAIKINGEKIIEQFTSINNEDILQVGKKKFKKILL</sequence>
<dbReference type="PROSITE" id="PS50889">
    <property type="entry name" value="S4"/>
    <property type="match status" value="1"/>
</dbReference>
<feature type="short sequence motif" description="'KMSKS' region" evidence="9">
    <location>
        <begin position="230"/>
        <end position="234"/>
    </location>
</feature>
<dbReference type="PRINTS" id="PR01040">
    <property type="entry name" value="TRNASYNTHTYR"/>
</dbReference>
<evidence type="ECO:0000256" key="9">
    <source>
        <dbReference type="HAMAP-Rule" id="MF_02007"/>
    </source>
</evidence>
<dbReference type="CDD" id="cd00165">
    <property type="entry name" value="S4"/>
    <property type="match status" value="1"/>
</dbReference>
<dbReference type="GO" id="GO:0016874">
    <property type="term" value="F:ligase activity"/>
    <property type="evidence" value="ECO:0007669"/>
    <property type="project" value="UniProtKB-KW"/>
</dbReference>
<dbReference type="PANTHER" id="PTHR11766">
    <property type="entry name" value="TYROSYL-TRNA SYNTHETASE"/>
    <property type="match status" value="1"/>
</dbReference>
<comment type="similarity">
    <text evidence="9">Belongs to the class-I aminoacyl-tRNA synthetase family. TyrS type 2 subfamily.</text>
</comment>
<dbReference type="Proteomes" id="UP001501510">
    <property type="component" value="Unassembled WGS sequence"/>
</dbReference>
<evidence type="ECO:0000256" key="8">
    <source>
        <dbReference type="ARBA" id="ARBA00048248"/>
    </source>
</evidence>
<dbReference type="InterPro" id="IPR014729">
    <property type="entry name" value="Rossmann-like_a/b/a_fold"/>
</dbReference>
<evidence type="ECO:0000256" key="7">
    <source>
        <dbReference type="ARBA" id="ARBA00023146"/>
    </source>
</evidence>
<accession>A0ABP3UM16</accession>
<dbReference type="InterPro" id="IPR036986">
    <property type="entry name" value="S4_RNA-bd_sf"/>
</dbReference>
<evidence type="ECO:0000256" key="1">
    <source>
        <dbReference type="ARBA" id="ARBA00022490"/>
    </source>
</evidence>
<feature type="short sequence motif" description="'HIGH' region" evidence="9">
    <location>
        <begin position="46"/>
        <end position="55"/>
    </location>
</feature>
<name>A0ABP3UM16_9CLOT</name>
<keyword evidence="2 9" id="KW-0436">Ligase</keyword>
<evidence type="ECO:0000256" key="6">
    <source>
        <dbReference type="ARBA" id="ARBA00022917"/>
    </source>
</evidence>
<evidence type="ECO:0000256" key="10">
    <source>
        <dbReference type="PROSITE-ProRule" id="PRU00182"/>
    </source>
</evidence>
<keyword evidence="6 9" id="KW-0648">Protein biosynthesis</keyword>
<dbReference type="SUPFAM" id="SSF55174">
    <property type="entry name" value="Alpha-L RNA-binding motif"/>
    <property type="match status" value="1"/>
</dbReference>
<keyword evidence="13" id="KW-1185">Reference proteome</keyword>
<dbReference type="EMBL" id="BAAACG010000008">
    <property type="protein sequence ID" value="GAA0737743.1"/>
    <property type="molecule type" value="Genomic_DNA"/>
</dbReference>
<dbReference type="Pfam" id="PF22421">
    <property type="entry name" value="SYY_C-terminal"/>
    <property type="match status" value="1"/>
</dbReference>
<dbReference type="CDD" id="cd00805">
    <property type="entry name" value="TyrRS_core"/>
    <property type="match status" value="1"/>
</dbReference>
<dbReference type="InterPro" id="IPR002305">
    <property type="entry name" value="aa-tRNA-synth_Ic"/>
</dbReference>
<comment type="catalytic activity">
    <reaction evidence="8 9">
        <text>tRNA(Tyr) + L-tyrosine + ATP = L-tyrosyl-tRNA(Tyr) + AMP + diphosphate + H(+)</text>
        <dbReference type="Rhea" id="RHEA:10220"/>
        <dbReference type="Rhea" id="RHEA-COMP:9706"/>
        <dbReference type="Rhea" id="RHEA-COMP:9707"/>
        <dbReference type="ChEBI" id="CHEBI:15378"/>
        <dbReference type="ChEBI" id="CHEBI:30616"/>
        <dbReference type="ChEBI" id="CHEBI:33019"/>
        <dbReference type="ChEBI" id="CHEBI:58315"/>
        <dbReference type="ChEBI" id="CHEBI:78442"/>
        <dbReference type="ChEBI" id="CHEBI:78536"/>
        <dbReference type="ChEBI" id="CHEBI:456215"/>
        <dbReference type="EC" id="6.1.1.1"/>
    </reaction>
</comment>
<evidence type="ECO:0000256" key="3">
    <source>
        <dbReference type="ARBA" id="ARBA00022741"/>
    </source>
</evidence>
<keyword evidence="7 9" id="KW-0030">Aminoacyl-tRNA synthetase</keyword>
<dbReference type="Gene3D" id="1.10.240.10">
    <property type="entry name" value="Tyrosyl-Transfer RNA Synthetase"/>
    <property type="match status" value="1"/>
</dbReference>